<dbReference type="AlphaFoldDB" id="A0A9W9VDN5"/>
<comment type="caution">
    <text evidence="1">The sequence shown here is derived from an EMBL/GenBank/DDBJ whole genome shotgun (WGS) entry which is preliminary data.</text>
</comment>
<reference evidence="1" key="1">
    <citation type="submission" date="2022-11" db="EMBL/GenBank/DDBJ databases">
        <authorList>
            <person name="Petersen C."/>
        </authorList>
    </citation>
    <scope>NUCLEOTIDE SEQUENCE</scope>
    <source>
        <strain evidence="1">IBT 29864</strain>
    </source>
</reference>
<dbReference type="EMBL" id="JAPZBS010000004">
    <property type="protein sequence ID" value="KAJ5378308.1"/>
    <property type="molecule type" value="Genomic_DNA"/>
</dbReference>
<protein>
    <submittedName>
        <fullName evidence="1">Uncharacterized protein</fullName>
    </submittedName>
</protein>
<sequence>MNVFATAGWSSLQLEITKFSQLMALLDTKVTAQQLHHLQVVSVDGPPQWAPSEVVDVAGIYMRMA</sequence>
<reference evidence="1" key="2">
    <citation type="journal article" date="2023" name="IMA Fungus">
        <title>Comparative genomic study of the Penicillium genus elucidates a diverse pangenome and 15 lateral gene transfer events.</title>
        <authorList>
            <person name="Petersen C."/>
            <person name="Sorensen T."/>
            <person name="Nielsen M.R."/>
            <person name="Sondergaard T.E."/>
            <person name="Sorensen J.L."/>
            <person name="Fitzpatrick D.A."/>
            <person name="Frisvad J.C."/>
            <person name="Nielsen K.L."/>
        </authorList>
    </citation>
    <scope>NUCLEOTIDE SEQUENCE</scope>
    <source>
        <strain evidence="1">IBT 29864</strain>
    </source>
</reference>
<evidence type="ECO:0000313" key="1">
    <source>
        <dbReference type="EMBL" id="KAJ5378308.1"/>
    </source>
</evidence>
<organism evidence="1 2">
    <name type="scientific">Penicillium cataractarum</name>
    <dbReference type="NCBI Taxonomy" id="2100454"/>
    <lineage>
        <taxon>Eukaryota</taxon>
        <taxon>Fungi</taxon>
        <taxon>Dikarya</taxon>
        <taxon>Ascomycota</taxon>
        <taxon>Pezizomycotina</taxon>
        <taxon>Eurotiomycetes</taxon>
        <taxon>Eurotiomycetidae</taxon>
        <taxon>Eurotiales</taxon>
        <taxon>Aspergillaceae</taxon>
        <taxon>Penicillium</taxon>
    </lineage>
</organism>
<keyword evidence="2" id="KW-1185">Reference proteome</keyword>
<proteinExistence type="predicted"/>
<evidence type="ECO:0000313" key="2">
    <source>
        <dbReference type="Proteomes" id="UP001147782"/>
    </source>
</evidence>
<dbReference type="RefSeq" id="XP_056557171.1">
    <property type="nucleotide sequence ID" value="XM_056698646.1"/>
</dbReference>
<gene>
    <name evidence="1" type="ORF">N7496_005717</name>
</gene>
<dbReference type="Proteomes" id="UP001147782">
    <property type="component" value="Unassembled WGS sequence"/>
</dbReference>
<dbReference type="GeneID" id="81437825"/>
<accession>A0A9W9VDN5</accession>
<name>A0A9W9VDN5_9EURO</name>